<protein>
    <submittedName>
        <fullName evidence="1">Uncharacterized protein</fullName>
    </submittedName>
</protein>
<evidence type="ECO:0000313" key="2">
    <source>
        <dbReference type="Proteomes" id="UP001500683"/>
    </source>
</evidence>
<reference evidence="2" key="1">
    <citation type="journal article" date="2019" name="Int. J. Syst. Evol. Microbiol.">
        <title>The Global Catalogue of Microorganisms (GCM) 10K type strain sequencing project: providing services to taxonomists for standard genome sequencing and annotation.</title>
        <authorList>
            <consortium name="The Broad Institute Genomics Platform"/>
            <consortium name="The Broad Institute Genome Sequencing Center for Infectious Disease"/>
            <person name="Wu L."/>
            <person name="Ma J."/>
        </authorList>
    </citation>
    <scope>NUCLEOTIDE SEQUENCE [LARGE SCALE GENOMIC DNA]</scope>
    <source>
        <strain evidence="2">JCM 16702</strain>
    </source>
</reference>
<dbReference type="EMBL" id="BAAAZG010000006">
    <property type="protein sequence ID" value="GAA4063923.1"/>
    <property type="molecule type" value="Genomic_DNA"/>
</dbReference>
<accession>A0ABP7VBW2</accession>
<proteinExistence type="predicted"/>
<dbReference type="Proteomes" id="UP001500683">
    <property type="component" value="Unassembled WGS sequence"/>
</dbReference>
<comment type="caution">
    <text evidence="1">The sequence shown here is derived from an EMBL/GenBank/DDBJ whole genome shotgun (WGS) entry which is preliminary data.</text>
</comment>
<sequence>MSGEVVPANGMCRSRFVARVRRLASSILPALRIYPATLVVIDVTVTLCDLLVDPEDPRPRLKRLEHYFGEMSQQEVTSGVEALANGEVDNAIEWLKGVNRAEYKAYVRRLVGAAEYSRLERALKEDAAVVSLAIRRAVRGLMPFAVAWEDALTVMTREQLSAVTKMDLLGLSLVKVIASLDSVVGEKLLPALPMEVTRATEDDLSTWQVENLADLASQFRHLVSAASAMRIDRINSPLVRKIQGARDALTYSADGVSQAANSLIELIDRLMREAYDQATVLRWIDANFTDDRDLSFVDNNGQRRATKRGEALCLVYGGGAVAREATDLDDGTGPSLIHDIAARVIVAARTRLQKFKHADIDSVSEREKLVATMVALEGALMIGLQIGAISGTVGGLPQLPETA</sequence>
<evidence type="ECO:0000313" key="1">
    <source>
        <dbReference type="EMBL" id="GAA4063923.1"/>
    </source>
</evidence>
<organism evidence="1 2">
    <name type="scientific">Actinomadura miaoliensis</name>
    <dbReference type="NCBI Taxonomy" id="430685"/>
    <lineage>
        <taxon>Bacteria</taxon>
        <taxon>Bacillati</taxon>
        <taxon>Actinomycetota</taxon>
        <taxon>Actinomycetes</taxon>
        <taxon>Streptosporangiales</taxon>
        <taxon>Thermomonosporaceae</taxon>
        <taxon>Actinomadura</taxon>
    </lineage>
</organism>
<keyword evidence="2" id="KW-1185">Reference proteome</keyword>
<gene>
    <name evidence="1" type="ORF">GCM10022214_17000</name>
</gene>
<name>A0ABP7VBW2_9ACTN</name>
<dbReference type="RefSeq" id="WP_344943298.1">
    <property type="nucleotide sequence ID" value="NZ_BAAAZG010000006.1"/>
</dbReference>